<dbReference type="Proteomes" id="UP001224775">
    <property type="component" value="Unassembled WGS sequence"/>
</dbReference>
<evidence type="ECO:0000256" key="1">
    <source>
        <dbReference type="SAM" id="MobiDB-lite"/>
    </source>
</evidence>
<evidence type="ECO:0000313" key="3">
    <source>
        <dbReference type="Proteomes" id="UP001224775"/>
    </source>
</evidence>
<name>A0AAD8XSQ9_9STRA</name>
<proteinExistence type="predicted"/>
<accession>A0AAD8XSQ9</accession>
<organism evidence="2 3">
    <name type="scientific">Skeletonema marinoi</name>
    <dbReference type="NCBI Taxonomy" id="267567"/>
    <lineage>
        <taxon>Eukaryota</taxon>
        <taxon>Sar</taxon>
        <taxon>Stramenopiles</taxon>
        <taxon>Ochrophyta</taxon>
        <taxon>Bacillariophyta</taxon>
        <taxon>Coscinodiscophyceae</taxon>
        <taxon>Thalassiosirophycidae</taxon>
        <taxon>Thalassiosirales</taxon>
        <taxon>Skeletonemataceae</taxon>
        <taxon>Skeletonema</taxon>
        <taxon>Skeletonema marinoi-dohrnii complex</taxon>
    </lineage>
</organism>
<dbReference type="EMBL" id="JATAAI010000057">
    <property type="protein sequence ID" value="KAK1732832.1"/>
    <property type="molecule type" value="Genomic_DNA"/>
</dbReference>
<protein>
    <submittedName>
        <fullName evidence="2">Uncharacterized protein</fullName>
    </submittedName>
</protein>
<dbReference type="AlphaFoldDB" id="A0AAD8XSQ9"/>
<gene>
    <name evidence="2" type="ORF">QTG54_016544</name>
</gene>
<comment type="caution">
    <text evidence="2">The sequence shown here is derived from an EMBL/GenBank/DDBJ whole genome shotgun (WGS) entry which is preliminary data.</text>
</comment>
<sequence>MAKEEPQAKVGAGGKRPANQMGSQPQQYYYPAHYYHHHLNCGNPQYHFYPFTLPFTSQPGPLLLPSKKPEKKINTTRKEPKRPPHYFRELKKLRKADLECLLDLFELTDAAVVSKGLAKETKLSLNTGSSPVEYDHIIKTLRETQEYNEVKDVALIDNVKQFIEGDEVQPNKKHTLESFLKYHENSQGGSGSKLTCKNDGSEEILYLIDYPLATFFKLQQNFMGQFIIPHILPGGDECLTNCIEELKAQGCLPILLILGPGDFLHIGKGRIHAFRKVDWSKEPNADDCHFEMRKKLGNDLGEGKKDNRCVSLAWDWINKGRTSLGVAREISTSLKAHNRKASSNRSNVDGDGEQILGKVMHFSISLATMLYHKFQDTAAGDKTKAMDLELVRGMIPVINWAKDRLKEEEIFLQSNDLVDDADEGMGPNDVDHERYECAI</sequence>
<reference evidence="2" key="1">
    <citation type="submission" date="2023-06" db="EMBL/GenBank/DDBJ databases">
        <title>Survivors Of The Sea: Transcriptome response of Skeletonema marinoi to long-term dormancy.</title>
        <authorList>
            <person name="Pinder M.I.M."/>
            <person name="Kourtchenko O."/>
            <person name="Robertson E.K."/>
            <person name="Larsson T."/>
            <person name="Maumus F."/>
            <person name="Osuna-Cruz C.M."/>
            <person name="Vancaester E."/>
            <person name="Stenow R."/>
            <person name="Vandepoele K."/>
            <person name="Ploug H."/>
            <person name="Bruchert V."/>
            <person name="Godhe A."/>
            <person name="Topel M."/>
        </authorList>
    </citation>
    <scope>NUCLEOTIDE SEQUENCE</scope>
    <source>
        <strain evidence="2">R05AC</strain>
    </source>
</reference>
<keyword evidence="3" id="KW-1185">Reference proteome</keyword>
<feature type="region of interest" description="Disordered" evidence="1">
    <location>
        <begin position="1"/>
        <end position="23"/>
    </location>
</feature>
<evidence type="ECO:0000313" key="2">
    <source>
        <dbReference type="EMBL" id="KAK1732832.1"/>
    </source>
</evidence>